<dbReference type="Proteomes" id="UP000077428">
    <property type="component" value="Unassembled WGS sequence"/>
</dbReference>
<dbReference type="Gene3D" id="1.20.120.330">
    <property type="entry name" value="Nucleotidyltransferases domain 2"/>
    <property type="match status" value="1"/>
</dbReference>
<dbReference type="AlphaFoldDB" id="A0A165ZYG4"/>
<organism evidence="1 2">
    <name type="scientific">Methanobrevibacter oralis</name>
    <dbReference type="NCBI Taxonomy" id="66851"/>
    <lineage>
        <taxon>Archaea</taxon>
        <taxon>Methanobacteriati</taxon>
        <taxon>Methanobacteriota</taxon>
        <taxon>Methanomada group</taxon>
        <taxon>Methanobacteria</taxon>
        <taxon>Methanobacteriales</taxon>
        <taxon>Methanobacteriaceae</taxon>
        <taxon>Methanobrevibacter</taxon>
    </lineage>
</organism>
<evidence type="ECO:0000313" key="1">
    <source>
        <dbReference type="EMBL" id="KZX11329.1"/>
    </source>
</evidence>
<comment type="caution">
    <text evidence="1">The sequence shown here is derived from an EMBL/GenBank/DDBJ whole genome shotgun (WGS) entry which is preliminary data.</text>
</comment>
<dbReference type="RefSeq" id="WP_042693498.1">
    <property type="nucleotide sequence ID" value="NZ_CABMAB010000022.1"/>
</dbReference>
<gene>
    <name evidence="1" type="ORF">MBORA_15740</name>
</gene>
<sequence>MGFDWNKFYDVGIFLLDYSDKEEYQRSGIGRLYYACFGESRLYYEKAFLSVLPSKDSHSILIATLENSIYEEEQELGEYLHKLRNSRNRADYGVKLKRYDVNNSRNNAKLILKLLDEFYRNPVRPI</sequence>
<dbReference type="PATRIC" id="fig|66851.6.peg.1714"/>
<protein>
    <recommendedName>
        <fullName evidence="3">HEPN domain protein</fullName>
    </recommendedName>
</protein>
<accession>A0A165ZYG4</accession>
<reference evidence="2" key="1">
    <citation type="journal article" date="2016" name="Genome Announc.">
        <title>Draft Genome Sequences of Methanobrevibacter curvatus DSM11111, Methanobrevibacter cuticularis DSM11139, Methanobrevibacter filiformis DSM11501, and Methanobrevibacter oralis DSM7256.</title>
        <authorList>
            <person name="Poehlein A."/>
            <person name="Seedorf H."/>
        </authorList>
    </citation>
    <scope>NUCLEOTIDE SEQUENCE [LARGE SCALE GENOMIC DNA]</scope>
    <source>
        <strain evidence="2">DSM 7256 / JCM 30027 / ZR</strain>
    </source>
</reference>
<dbReference type="OrthoDB" id="78480at2157"/>
<name>A0A165ZYG4_METOA</name>
<keyword evidence="2" id="KW-1185">Reference proteome</keyword>
<dbReference type="EMBL" id="LWMU01000092">
    <property type="protein sequence ID" value="KZX11329.1"/>
    <property type="molecule type" value="Genomic_DNA"/>
</dbReference>
<proteinExistence type="predicted"/>
<evidence type="ECO:0000313" key="2">
    <source>
        <dbReference type="Proteomes" id="UP000077428"/>
    </source>
</evidence>
<evidence type="ECO:0008006" key="3">
    <source>
        <dbReference type="Google" id="ProtNLM"/>
    </source>
</evidence>
<dbReference type="STRING" id="66851.MBORA_15740"/>